<organism evidence="1 2">
    <name type="scientific">Alicyclobacillus acidoterrestris (strain ATCC 49025 / DSM 3922 / CIP 106132 / NCIMB 13137 / GD3B)</name>
    <dbReference type="NCBI Taxonomy" id="1356854"/>
    <lineage>
        <taxon>Bacteria</taxon>
        <taxon>Bacillati</taxon>
        <taxon>Bacillota</taxon>
        <taxon>Bacilli</taxon>
        <taxon>Bacillales</taxon>
        <taxon>Alicyclobacillaceae</taxon>
        <taxon>Alicyclobacillus</taxon>
    </lineage>
</organism>
<dbReference type="OrthoDB" id="9773828at2"/>
<dbReference type="KEGG" id="aaco:K1I37_00710"/>
<name>T0DTW8_ALIAG</name>
<reference evidence="2" key="1">
    <citation type="journal article" date="2022" name="G3 (Bethesda)">
        <title>Unveiling the complete genome sequence of Alicyclobacillus acidoterrestris DSM 3922T, a taint-producing strain.</title>
        <authorList>
            <person name="Leonardo I.C."/>
            <person name="Barreto Crespo M.T."/>
            <person name="Gaspar F.B."/>
        </authorList>
    </citation>
    <scope>NUCLEOTIDE SEQUENCE [LARGE SCALE GENOMIC DNA]</scope>
    <source>
        <strain evidence="2">DSM 3922</strain>
    </source>
</reference>
<dbReference type="AlphaFoldDB" id="T0DTW8"/>
<dbReference type="RefSeq" id="WP_021294921.1">
    <property type="nucleotide sequence ID" value="NZ_AURB01000024.1"/>
</dbReference>
<protein>
    <submittedName>
        <fullName evidence="1">Aldo/keto reductase</fullName>
    </submittedName>
</protein>
<dbReference type="EMBL" id="CP080467">
    <property type="protein sequence ID" value="UNO49123.1"/>
    <property type="molecule type" value="Genomic_DNA"/>
</dbReference>
<dbReference type="Proteomes" id="UP000829401">
    <property type="component" value="Chromosome"/>
</dbReference>
<proteinExistence type="predicted"/>
<dbReference type="SUPFAM" id="SSF51430">
    <property type="entry name" value="NAD(P)-linked oxidoreductase"/>
    <property type="match status" value="1"/>
</dbReference>
<dbReference type="Gene3D" id="3.20.20.100">
    <property type="entry name" value="NADP-dependent oxidoreductase domain"/>
    <property type="match status" value="1"/>
</dbReference>
<accession>T0DTW8</accession>
<dbReference type="InterPro" id="IPR036812">
    <property type="entry name" value="NAD(P)_OxRdtase_dom_sf"/>
</dbReference>
<keyword evidence="2" id="KW-1185">Reference proteome</keyword>
<sequence length="318" mass="35980">MKYTQLGNTGVDISVLGLGGHEYLPDGRSRGFNEDLRLATTPGYIFEGFGGEKRLQVLQAAYDLGINFFDVTMDSEKEALGRNLKQLPPPYEIFVQTRPEGMVYTYDENNVKMAQLETLRDEAARILKLLKRDAIDFFNIAPMKSAFDNDPEYLDKIGYNLSVLKREGYIRFACADTFSGEDTYVKMIESGHFDVVYINFNFGDDKALHKVLPLVKEKRLGVIVREAYMKGELFQMTQEAGIQDTSLVADAALKWCLSHDVVNTVMYGTESVDYLQNAARVLSQGTLTDADRDILNKIRGTERFKQFESKKTAEFLGD</sequence>
<dbReference type="InterPro" id="IPR023210">
    <property type="entry name" value="NADP_OxRdtase_dom"/>
</dbReference>
<dbReference type="STRING" id="1356854.N007_02075"/>
<dbReference type="PANTHER" id="PTHR43312">
    <property type="entry name" value="D-THREO-ALDOSE 1-DEHYDROGENASE"/>
    <property type="match status" value="1"/>
</dbReference>
<dbReference type="Pfam" id="PF00248">
    <property type="entry name" value="Aldo_ket_red"/>
    <property type="match status" value="1"/>
</dbReference>
<evidence type="ECO:0000313" key="1">
    <source>
        <dbReference type="EMBL" id="UNO49123.1"/>
    </source>
</evidence>
<dbReference type="PANTHER" id="PTHR43312:SF1">
    <property type="entry name" value="NADP-DEPENDENT OXIDOREDUCTASE DOMAIN-CONTAINING PROTEIN"/>
    <property type="match status" value="1"/>
</dbReference>
<gene>
    <name evidence="1" type="ORF">K1I37_00710</name>
</gene>
<accession>A0A9E6ZHR4</accession>
<dbReference type="InterPro" id="IPR053135">
    <property type="entry name" value="AKR2_Oxidoreductase"/>
</dbReference>
<dbReference type="eggNOG" id="COG1453">
    <property type="taxonomic scope" value="Bacteria"/>
</dbReference>
<evidence type="ECO:0000313" key="2">
    <source>
        <dbReference type="Proteomes" id="UP000829401"/>
    </source>
</evidence>